<dbReference type="Proteomes" id="UP000327294">
    <property type="component" value="Chromosome"/>
</dbReference>
<dbReference type="Pfam" id="PF04738">
    <property type="entry name" value="Lant_dehydr_N"/>
    <property type="match status" value="1"/>
</dbReference>
<evidence type="ECO:0000259" key="2">
    <source>
        <dbReference type="Pfam" id="PF14028"/>
    </source>
</evidence>
<evidence type="ECO:0000259" key="1">
    <source>
        <dbReference type="Pfam" id="PF04738"/>
    </source>
</evidence>
<evidence type="ECO:0000313" key="3">
    <source>
        <dbReference type="EMBL" id="QFQ97265.1"/>
    </source>
</evidence>
<dbReference type="AlphaFoldDB" id="A0A5P8K1Z6"/>
<feature type="domain" description="Thiopeptide-type bacteriocin biosynthesis" evidence="2">
    <location>
        <begin position="755"/>
        <end position="1005"/>
    </location>
</feature>
<keyword evidence="4" id="KW-1185">Reference proteome</keyword>
<sequence length="1016" mass="111177">MAHGIPLTYQWQPGMLLRASTASRPIPVPDFDLHGDDATIRSRQWLEEVWRAPVPTALSAASPVLCQRVAEILNGTVTDGRRIRRAVRSVAAYLLRWNHRPTPFGVFAGVAPAEPAQAAHILWGEGYRTVLRPDSDWLTDVITRLESHPALLARLTVVANNTGRSRGNRHVVDGMPADAHTSGYAPIELSVRLTRPVAAVLEAARTPIPYELLVHRLSGQFPTARPEQLAGLIADLLNKHILISSLWPPMTSVDTLAHICDELEKADATGIPDSAELASQLASIRGGLKHPDTVAPWTLSDPLTQSMQHVIATGRVPLLVDAALDCTTHIPEALLAEAAEAAQVMHQLSPHPYGYPQWRDYHQRFLDRYGSEAIVSVLDLIADSGLGLPAGFLGSERARPPYEMTDRDEKILRLLQEAMLDGRRELLLTRATIADLTAGHTEPLLPMPRAEIAVEIHAPSLEAVQGGDYRLLVTGAPRPGSSMLGRFAHLLPPSAQSALTDSYATAGPGAIAAQLSFTPRRRRNENITRTMQVLPFTIPLGQHHEPGPGVIPLDDLAVTADTRRFYLVRRSTGQHVEPRVTHALEASVHTPPLARFLAEITTARSAAYRAFTFGVAATLPYLPRVRYKRTILAPARWLLSAEELPGRSAPMADWDKALARWRERLCVPDHLALVEDGQQLPLDFDQRIHRALLRAGVDRNRVVELRESTTARDWAWIGRPHELLIPLANSTPADAPRLPEAAAAATGTPSQPTVLYARLFAHPQRYDEILTGHLPTLLDQFDTMPLWWFRRHRDTIRPASDQHLDLYLRLPDPAAFGAAAQQVTGWADALGSQRLASHLELTTYPPKSGPYGHGSALDAAHLVFAADSAAGVAQIRAAADDAAIGQALTAASMFDLTVRFTGDADQASDWLIRALPQEHGPLARERVTLALALADPEHAVLQALPGGPDVIAAWGQRAAALTAYRQQLSTERNADSVLRSLLHEHCVRALPVAPDHERATGRLARACALRHRERQP</sequence>
<name>A0A5P8K1Z6_9ACTN</name>
<protein>
    <submittedName>
        <fullName evidence="3">Lantibiotic dehydratase</fullName>
    </submittedName>
</protein>
<dbReference type="InterPro" id="IPR023809">
    <property type="entry name" value="Thiopep_bacteriocin_synth_dom"/>
</dbReference>
<dbReference type="KEGG" id="sphv:F9278_14760"/>
<dbReference type="EMBL" id="CP045096">
    <property type="protein sequence ID" value="QFQ97265.1"/>
    <property type="molecule type" value="Genomic_DNA"/>
</dbReference>
<dbReference type="InterPro" id="IPR006827">
    <property type="entry name" value="Lant_deHydtase_N"/>
</dbReference>
<dbReference type="Pfam" id="PF14028">
    <property type="entry name" value="Lant_dehydr_C"/>
    <property type="match status" value="1"/>
</dbReference>
<dbReference type="RefSeq" id="WP_152168748.1">
    <property type="nucleotide sequence ID" value="NZ_CP045096.1"/>
</dbReference>
<evidence type="ECO:0000313" key="4">
    <source>
        <dbReference type="Proteomes" id="UP000327294"/>
    </source>
</evidence>
<reference evidence="3 4" key="1">
    <citation type="submission" date="2019-10" db="EMBL/GenBank/DDBJ databases">
        <title>Streptomyces sp. strain GY16 isolated from leaves of Broussonetia papyrifera.</title>
        <authorList>
            <person name="Mo P."/>
        </authorList>
    </citation>
    <scope>NUCLEOTIDE SEQUENCE [LARGE SCALE GENOMIC DNA]</scope>
    <source>
        <strain evidence="3 4">GY16</strain>
    </source>
</reference>
<feature type="domain" description="Lantibiotic dehydratase N-terminal" evidence="1">
    <location>
        <begin position="53"/>
        <end position="693"/>
    </location>
</feature>
<dbReference type="NCBIfam" id="TIGR03891">
    <property type="entry name" value="thiopep_ocin"/>
    <property type="match status" value="1"/>
</dbReference>
<proteinExistence type="predicted"/>
<gene>
    <name evidence="3" type="ORF">F9278_14760</name>
</gene>
<accession>A0A5P8K1Z6</accession>
<organism evidence="3 4">
    <name type="scientific">Streptomyces phaeolivaceus</name>
    <dbReference type="NCBI Taxonomy" id="2653200"/>
    <lineage>
        <taxon>Bacteria</taxon>
        <taxon>Bacillati</taxon>
        <taxon>Actinomycetota</taxon>
        <taxon>Actinomycetes</taxon>
        <taxon>Kitasatosporales</taxon>
        <taxon>Streptomycetaceae</taxon>
        <taxon>Streptomyces</taxon>
    </lineage>
</organism>